<keyword evidence="2" id="KW-0175">Coiled coil</keyword>
<gene>
    <name evidence="4" type="ORF">IMI45_11125</name>
</gene>
<proteinExistence type="inferred from homology"/>
<dbReference type="AlphaFoldDB" id="A0AB38QXU2"/>
<evidence type="ECO:0000259" key="3">
    <source>
        <dbReference type="Pfam" id="PF04740"/>
    </source>
</evidence>
<dbReference type="EMBL" id="CP063414">
    <property type="protein sequence ID" value="UOE74916.1"/>
    <property type="molecule type" value="Genomic_DNA"/>
</dbReference>
<sequence>MRWQTCESQLCQCQSEFFQQEHLCTKPELTAKTWHGNRAEQLDSLRDSGILWQYRVIEHVQFDDTLQALRNKIIQLQNEISELQRKNAQMKNIRQSIQQFISLEGSLKGKGGEAIRNYYEDVHIPFLTYWVPFPLFE</sequence>
<feature type="coiled-coil region" evidence="2">
    <location>
        <begin position="59"/>
        <end position="96"/>
    </location>
</feature>
<organism evidence="4 5">
    <name type="scientific">Parageobacillus thermoglucosidasius</name>
    <name type="common">Geobacillus thermoglucosidasius</name>
    <dbReference type="NCBI Taxonomy" id="1426"/>
    <lineage>
        <taxon>Bacteria</taxon>
        <taxon>Bacillati</taxon>
        <taxon>Bacillota</taxon>
        <taxon>Bacilli</taxon>
        <taxon>Bacillales</taxon>
        <taxon>Anoxybacillaceae</taxon>
        <taxon>Parageobacillus</taxon>
    </lineage>
</organism>
<protein>
    <recommendedName>
        <fullName evidence="3">LXG domain-containing protein</fullName>
    </recommendedName>
</protein>
<dbReference type="RefSeq" id="WP_256832644.1">
    <property type="nucleotide sequence ID" value="NZ_CP063414.1"/>
</dbReference>
<evidence type="ECO:0000313" key="5">
    <source>
        <dbReference type="Proteomes" id="UP001058458"/>
    </source>
</evidence>
<reference evidence="4" key="1">
    <citation type="submission" date="2020-10" db="EMBL/GenBank/DDBJ databases">
        <authorList>
            <person name="Delgado J.A."/>
            <person name="Gonzalez J.M."/>
        </authorList>
    </citation>
    <scope>NUCLEOTIDE SEQUENCE</scope>
    <source>
        <strain evidence="4">23.6</strain>
    </source>
</reference>
<comment type="similarity">
    <text evidence="1">In the N-terminal section; belongs to the LXG family.</text>
</comment>
<dbReference type="Pfam" id="PF04740">
    <property type="entry name" value="LXG"/>
    <property type="match status" value="1"/>
</dbReference>
<feature type="domain" description="LXG" evidence="3">
    <location>
        <begin position="75"/>
        <end position="131"/>
    </location>
</feature>
<accession>A0AB38QXU2</accession>
<dbReference type="Proteomes" id="UP001058458">
    <property type="component" value="Chromosome"/>
</dbReference>
<name>A0AB38QXU2_PARTM</name>
<evidence type="ECO:0000256" key="1">
    <source>
        <dbReference type="ARBA" id="ARBA00034117"/>
    </source>
</evidence>
<evidence type="ECO:0000313" key="4">
    <source>
        <dbReference type="EMBL" id="UOE74916.1"/>
    </source>
</evidence>
<evidence type="ECO:0000256" key="2">
    <source>
        <dbReference type="SAM" id="Coils"/>
    </source>
</evidence>
<dbReference type="InterPro" id="IPR006829">
    <property type="entry name" value="LXG_dom"/>
</dbReference>